<dbReference type="Proteomes" id="UP000265520">
    <property type="component" value="Unassembled WGS sequence"/>
</dbReference>
<keyword evidence="2" id="KW-1185">Reference proteome</keyword>
<dbReference type="EMBL" id="LXQA010130182">
    <property type="protein sequence ID" value="MCI22376.1"/>
    <property type="molecule type" value="Genomic_DNA"/>
</dbReference>
<name>A0A392QFQ6_9FABA</name>
<proteinExistence type="predicted"/>
<protein>
    <submittedName>
        <fullName evidence="1">Uncharacterized protein</fullName>
    </submittedName>
</protein>
<organism evidence="1 2">
    <name type="scientific">Trifolium medium</name>
    <dbReference type="NCBI Taxonomy" id="97028"/>
    <lineage>
        <taxon>Eukaryota</taxon>
        <taxon>Viridiplantae</taxon>
        <taxon>Streptophyta</taxon>
        <taxon>Embryophyta</taxon>
        <taxon>Tracheophyta</taxon>
        <taxon>Spermatophyta</taxon>
        <taxon>Magnoliopsida</taxon>
        <taxon>eudicotyledons</taxon>
        <taxon>Gunneridae</taxon>
        <taxon>Pentapetalae</taxon>
        <taxon>rosids</taxon>
        <taxon>fabids</taxon>
        <taxon>Fabales</taxon>
        <taxon>Fabaceae</taxon>
        <taxon>Papilionoideae</taxon>
        <taxon>50 kb inversion clade</taxon>
        <taxon>NPAAA clade</taxon>
        <taxon>Hologalegina</taxon>
        <taxon>IRL clade</taxon>
        <taxon>Trifolieae</taxon>
        <taxon>Trifolium</taxon>
    </lineage>
</organism>
<accession>A0A392QFQ6</accession>
<reference evidence="1 2" key="1">
    <citation type="journal article" date="2018" name="Front. Plant Sci.">
        <title>Red Clover (Trifolium pratense) and Zigzag Clover (T. medium) - A Picture of Genomic Similarities and Differences.</title>
        <authorList>
            <person name="Dluhosova J."/>
            <person name="Istvanek J."/>
            <person name="Nedelnik J."/>
            <person name="Repkova J."/>
        </authorList>
    </citation>
    <scope>NUCLEOTIDE SEQUENCE [LARGE SCALE GENOMIC DNA]</scope>
    <source>
        <strain evidence="2">cv. 10/8</strain>
        <tissue evidence="1">Leaf</tissue>
    </source>
</reference>
<sequence length="48" mass="5421">LNRHRAPCSACCRQARIFVSPGEDLDGAWRGVATWSPVVASWKQTFCW</sequence>
<evidence type="ECO:0000313" key="2">
    <source>
        <dbReference type="Proteomes" id="UP000265520"/>
    </source>
</evidence>
<dbReference type="AlphaFoldDB" id="A0A392QFQ6"/>
<comment type="caution">
    <text evidence="1">The sequence shown here is derived from an EMBL/GenBank/DDBJ whole genome shotgun (WGS) entry which is preliminary data.</text>
</comment>
<evidence type="ECO:0000313" key="1">
    <source>
        <dbReference type="EMBL" id="MCI22376.1"/>
    </source>
</evidence>
<feature type="non-terminal residue" evidence="1">
    <location>
        <position position="1"/>
    </location>
</feature>